<dbReference type="InterPro" id="IPR005840">
    <property type="entry name" value="Ribosomal_uS12_MeSTrfase_RimO"/>
</dbReference>
<dbReference type="InterPro" id="IPR012340">
    <property type="entry name" value="NA-bd_OB-fold"/>
</dbReference>
<dbReference type="Gene3D" id="3.40.50.12160">
    <property type="entry name" value="Methylthiotransferase, N-terminal domain"/>
    <property type="match status" value="1"/>
</dbReference>
<evidence type="ECO:0000256" key="1">
    <source>
        <dbReference type="ARBA" id="ARBA00022485"/>
    </source>
</evidence>
<dbReference type="GO" id="GO:0103039">
    <property type="term" value="F:protein methylthiotransferase activity"/>
    <property type="evidence" value="ECO:0007669"/>
    <property type="project" value="UniProtKB-EC"/>
</dbReference>
<keyword evidence="3 8" id="KW-0808">Transferase</keyword>
<dbReference type="GO" id="GO:0005829">
    <property type="term" value="C:cytosol"/>
    <property type="evidence" value="ECO:0007669"/>
    <property type="project" value="TreeGrafter"/>
</dbReference>
<dbReference type="RefSeq" id="WP_169300300.1">
    <property type="nucleotide sequence ID" value="NZ_JABBNI010000066.1"/>
</dbReference>
<dbReference type="InterPro" id="IPR058240">
    <property type="entry name" value="rSAM_sf"/>
</dbReference>
<comment type="caution">
    <text evidence="12">The sequence shown here is derived from an EMBL/GenBank/DDBJ whole genome shotgun (WGS) entry which is preliminary data.</text>
</comment>
<keyword evidence="1 8" id="KW-0004">4Fe-4S</keyword>
<dbReference type="SFLD" id="SFLDG01061">
    <property type="entry name" value="methylthiotransferase"/>
    <property type="match status" value="1"/>
</dbReference>
<keyword evidence="7 8" id="KW-0411">Iron-sulfur</keyword>
<dbReference type="InterPro" id="IPR002792">
    <property type="entry name" value="TRAM_dom"/>
</dbReference>
<organism evidence="12 13">
    <name type="scientific">Clostridium muellerianum</name>
    <dbReference type="NCBI Taxonomy" id="2716538"/>
    <lineage>
        <taxon>Bacteria</taxon>
        <taxon>Bacillati</taxon>
        <taxon>Bacillota</taxon>
        <taxon>Clostridia</taxon>
        <taxon>Eubacteriales</taxon>
        <taxon>Clostridiaceae</taxon>
        <taxon>Clostridium</taxon>
    </lineage>
</organism>
<sequence length="445" mass="51014">MDNLKVGLISLGCDKNRIDSEIILSNIKAKHEIINDEKEADIIIVNTCGFIESSKQESIDTILEMSKYKNKYNCKLLVVTGCLTQRYGKELMELMPEIDVMLGVNDYDKLNESIDKCIRNSKEKVYSCEYRDVGVNEGNRILTTPSHTAYIRIGEGCNNFCTYCIIPKIRGKYRSRSMESILKEAKSLATQGVKEIILVAQDTTMYGIDIYGKKVLNKLISKLSEIEDIEWIRILYCYPEEITDELIEEIANNPKVCKYLDIPLQHISNNVLKTMGRRGTREQIVGNINKLREKVKNIVLRTSIIVGFPGETEEDFKELKDFIKEAKLDKLGVFKYSKEEGTPAFLMKNQIDEKVKESREEELMSIQQGISKEINSNKIGRIYKVLVEGKEEEWYGRSYEMSPEIDGLIYFNCDKKLEIGSIVNVKITHSLEYDLIGVVCDESCK</sequence>
<feature type="binding site" evidence="8">
    <location>
        <position position="48"/>
    </location>
    <ligand>
        <name>[4Fe-4S] cluster</name>
        <dbReference type="ChEBI" id="CHEBI:49883"/>
        <label>1</label>
    </ligand>
</feature>
<evidence type="ECO:0000313" key="13">
    <source>
        <dbReference type="Proteomes" id="UP000537131"/>
    </source>
</evidence>
<dbReference type="SFLD" id="SFLDS00029">
    <property type="entry name" value="Radical_SAM"/>
    <property type="match status" value="1"/>
</dbReference>
<feature type="binding site" evidence="8">
    <location>
        <position position="161"/>
    </location>
    <ligand>
        <name>[4Fe-4S] cluster</name>
        <dbReference type="ChEBI" id="CHEBI:49883"/>
        <label>2</label>
        <note>4Fe-4S-S-AdoMet</note>
    </ligand>
</feature>
<evidence type="ECO:0000256" key="5">
    <source>
        <dbReference type="ARBA" id="ARBA00022723"/>
    </source>
</evidence>
<dbReference type="EC" id="2.8.4.4" evidence="8"/>
<feature type="binding site" evidence="8">
    <location>
        <position position="164"/>
    </location>
    <ligand>
        <name>[4Fe-4S] cluster</name>
        <dbReference type="ChEBI" id="CHEBI:49883"/>
        <label>2</label>
        <note>4Fe-4S-S-AdoMet</note>
    </ligand>
</feature>
<evidence type="ECO:0000256" key="3">
    <source>
        <dbReference type="ARBA" id="ARBA00022679"/>
    </source>
</evidence>
<dbReference type="PROSITE" id="PS51918">
    <property type="entry name" value="RADICAL_SAM"/>
    <property type="match status" value="1"/>
</dbReference>
<feature type="domain" description="TRAM" evidence="9">
    <location>
        <begin position="376"/>
        <end position="441"/>
    </location>
</feature>
<evidence type="ECO:0000313" key="12">
    <source>
        <dbReference type="EMBL" id="NMM65706.1"/>
    </source>
</evidence>
<dbReference type="AlphaFoldDB" id="A0A7Y0ELQ2"/>
<evidence type="ECO:0000256" key="7">
    <source>
        <dbReference type="ARBA" id="ARBA00023014"/>
    </source>
</evidence>
<comment type="similarity">
    <text evidence="8">Belongs to the methylthiotransferase family. RimO subfamily.</text>
</comment>
<feature type="domain" description="Radical SAM core" evidence="11">
    <location>
        <begin position="143"/>
        <end position="373"/>
    </location>
</feature>
<dbReference type="NCBIfam" id="TIGR01125">
    <property type="entry name" value="30S ribosomal protein S12 methylthiotransferase RimO"/>
    <property type="match status" value="1"/>
</dbReference>
<dbReference type="SFLD" id="SFLDG01082">
    <property type="entry name" value="B12-binding_domain_containing"/>
    <property type="match status" value="1"/>
</dbReference>
<reference evidence="12 13" key="1">
    <citation type="submission" date="2020-06" db="EMBL/GenBank/DDBJ databases">
        <title>Complete Genome Sequence of Clostridium muelleri sp. nov. P21T, an Acid-Alcohol Producing Acetogen Isolated from Old Hay.</title>
        <authorList>
            <person name="Duncan K.E."/>
            <person name="Tanner R.S."/>
        </authorList>
    </citation>
    <scope>NUCLEOTIDE SEQUENCE [LARGE SCALE GENOMIC DNA]</scope>
    <source>
        <strain evidence="12 13">P21</strain>
    </source>
</reference>
<comment type="subcellular location">
    <subcellularLocation>
        <location evidence="8">Cytoplasm</location>
    </subcellularLocation>
</comment>
<evidence type="ECO:0000259" key="10">
    <source>
        <dbReference type="PROSITE" id="PS51449"/>
    </source>
</evidence>
<evidence type="ECO:0000259" key="11">
    <source>
        <dbReference type="PROSITE" id="PS51918"/>
    </source>
</evidence>
<dbReference type="Gene3D" id="3.80.30.20">
    <property type="entry name" value="tm_1862 like domain"/>
    <property type="match status" value="1"/>
</dbReference>
<evidence type="ECO:0000256" key="2">
    <source>
        <dbReference type="ARBA" id="ARBA00022490"/>
    </source>
</evidence>
<dbReference type="GO" id="GO:0035599">
    <property type="term" value="F:aspartic acid methylthiotransferase activity"/>
    <property type="evidence" value="ECO:0007669"/>
    <property type="project" value="TreeGrafter"/>
</dbReference>
<dbReference type="FunFam" id="3.80.30.20:FF:000001">
    <property type="entry name" value="tRNA-2-methylthio-N(6)-dimethylallyladenosine synthase 2"/>
    <property type="match status" value="1"/>
</dbReference>
<dbReference type="FunFam" id="2.40.50.140:FF:000210">
    <property type="entry name" value="Ribosomal protein S12 methylthiotransferase RimO"/>
    <property type="match status" value="1"/>
</dbReference>
<keyword evidence="2 8" id="KW-0963">Cytoplasm</keyword>
<dbReference type="InterPro" id="IPR006638">
    <property type="entry name" value="Elp3/MiaA/NifB-like_rSAM"/>
</dbReference>
<dbReference type="HAMAP" id="MF_01865">
    <property type="entry name" value="MTTase_RimO"/>
    <property type="match status" value="1"/>
</dbReference>
<dbReference type="InterPro" id="IPR020612">
    <property type="entry name" value="Methylthiotransferase_CS"/>
</dbReference>
<dbReference type="InterPro" id="IPR023404">
    <property type="entry name" value="rSAM_horseshoe"/>
</dbReference>
<dbReference type="GO" id="GO:0051539">
    <property type="term" value="F:4 iron, 4 sulfur cluster binding"/>
    <property type="evidence" value="ECO:0007669"/>
    <property type="project" value="UniProtKB-UniRule"/>
</dbReference>
<dbReference type="CDD" id="cd01335">
    <property type="entry name" value="Radical_SAM"/>
    <property type="match status" value="1"/>
</dbReference>
<feature type="domain" description="MTTase N-terminal" evidence="10">
    <location>
        <begin position="4"/>
        <end position="119"/>
    </location>
</feature>
<dbReference type="PROSITE" id="PS51449">
    <property type="entry name" value="MTTASE_N"/>
    <property type="match status" value="1"/>
</dbReference>
<keyword evidence="12" id="KW-0689">Ribosomal protein</keyword>
<evidence type="ECO:0000256" key="6">
    <source>
        <dbReference type="ARBA" id="ARBA00023004"/>
    </source>
</evidence>
<dbReference type="SUPFAM" id="SSF102114">
    <property type="entry name" value="Radical SAM enzymes"/>
    <property type="match status" value="1"/>
</dbReference>
<dbReference type="GO" id="GO:0005840">
    <property type="term" value="C:ribosome"/>
    <property type="evidence" value="ECO:0007669"/>
    <property type="project" value="UniProtKB-KW"/>
</dbReference>
<dbReference type="Pfam" id="PF04055">
    <property type="entry name" value="Radical_SAM"/>
    <property type="match status" value="1"/>
</dbReference>
<comment type="catalytic activity">
    <reaction evidence="8">
        <text>L-aspartate(89)-[ribosomal protein uS12]-hydrogen + (sulfur carrier)-SH + AH2 + 2 S-adenosyl-L-methionine = 3-methylsulfanyl-L-aspartate(89)-[ribosomal protein uS12]-hydrogen + (sulfur carrier)-H + 5'-deoxyadenosine + L-methionine + A + S-adenosyl-L-homocysteine + 2 H(+)</text>
        <dbReference type="Rhea" id="RHEA:37087"/>
        <dbReference type="Rhea" id="RHEA-COMP:10460"/>
        <dbReference type="Rhea" id="RHEA-COMP:10461"/>
        <dbReference type="Rhea" id="RHEA-COMP:14737"/>
        <dbReference type="Rhea" id="RHEA-COMP:14739"/>
        <dbReference type="ChEBI" id="CHEBI:13193"/>
        <dbReference type="ChEBI" id="CHEBI:15378"/>
        <dbReference type="ChEBI" id="CHEBI:17319"/>
        <dbReference type="ChEBI" id="CHEBI:17499"/>
        <dbReference type="ChEBI" id="CHEBI:29917"/>
        <dbReference type="ChEBI" id="CHEBI:29961"/>
        <dbReference type="ChEBI" id="CHEBI:57844"/>
        <dbReference type="ChEBI" id="CHEBI:57856"/>
        <dbReference type="ChEBI" id="CHEBI:59789"/>
        <dbReference type="ChEBI" id="CHEBI:64428"/>
        <dbReference type="ChEBI" id="CHEBI:73599"/>
        <dbReference type="EC" id="2.8.4.4"/>
    </reaction>
</comment>
<feature type="binding site" evidence="8">
    <location>
        <position position="13"/>
    </location>
    <ligand>
        <name>[4Fe-4S] cluster</name>
        <dbReference type="ChEBI" id="CHEBI:49883"/>
        <label>1</label>
    </ligand>
</feature>
<dbReference type="InterPro" id="IPR007197">
    <property type="entry name" value="rSAM"/>
</dbReference>
<dbReference type="PROSITE" id="PS01278">
    <property type="entry name" value="MTTASE_RADICAL"/>
    <property type="match status" value="1"/>
</dbReference>
<keyword evidence="13" id="KW-1185">Reference proteome</keyword>
<keyword evidence="5 8" id="KW-0479">Metal-binding</keyword>
<keyword evidence="12" id="KW-0687">Ribonucleoprotein</keyword>
<evidence type="ECO:0000256" key="8">
    <source>
        <dbReference type="HAMAP-Rule" id="MF_01865"/>
    </source>
</evidence>
<dbReference type="GO" id="GO:0140101">
    <property type="term" value="F:catalytic activity, acting on a tRNA"/>
    <property type="evidence" value="ECO:0007669"/>
    <property type="project" value="UniProtKB-ARBA"/>
</dbReference>
<dbReference type="SFLD" id="SFLDF00274">
    <property type="entry name" value="ribosomal_protein_S12_methylth"/>
    <property type="match status" value="1"/>
</dbReference>
<dbReference type="PROSITE" id="PS50926">
    <property type="entry name" value="TRAM"/>
    <property type="match status" value="1"/>
</dbReference>
<dbReference type="InterPro" id="IPR013848">
    <property type="entry name" value="Methylthiotransferase_N"/>
</dbReference>
<evidence type="ECO:0000256" key="4">
    <source>
        <dbReference type="ARBA" id="ARBA00022691"/>
    </source>
</evidence>
<evidence type="ECO:0000259" key="9">
    <source>
        <dbReference type="PROSITE" id="PS50926"/>
    </source>
</evidence>
<dbReference type="InterPro" id="IPR005839">
    <property type="entry name" value="Methylthiotransferase"/>
</dbReference>
<protein>
    <recommendedName>
        <fullName evidence="8">Ribosomal protein uS12 methylthiotransferase RimO</fullName>
        <shortName evidence="8">uS12 MTTase</shortName>
        <shortName evidence="8">uS12 methylthiotransferase</shortName>
        <ecNumber evidence="8">2.8.4.4</ecNumber>
    </recommendedName>
    <alternativeName>
        <fullName evidence="8">Ribosomal protein uS12 (aspartate-C(3))-methylthiotransferase</fullName>
    </alternativeName>
    <alternativeName>
        <fullName evidence="8">Ribosome maturation factor RimO</fullName>
    </alternativeName>
</protein>
<name>A0A7Y0ELQ2_9CLOT</name>
<dbReference type="GO" id="GO:0035600">
    <property type="term" value="P:tRNA methylthiolation"/>
    <property type="evidence" value="ECO:0007669"/>
    <property type="project" value="UniProtKB-ARBA"/>
</dbReference>
<dbReference type="NCBIfam" id="TIGR00089">
    <property type="entry name" value="MiaB/RimO family radical SAM methylthiotransferase"/>
    <property type="match status" value="1"/>
</dbReference>
<feature type="binding site" evidence="8">
    <location>
        <position position="82"/>
    </location>
    <ligand>
        <name>[4Fe-4S] cluster</name>
        <dbReference type="ChEBI" id="CHEBI:49883"/>
        <label>1</label>
    </ligand>
</feature>
<comment type="cofactor">
    <cofactor evidence="8">
        <name>[4Fe-4S] cluster</name>
        <dbReference type="ChEBI" id="CHEBI:49883"/>
    </cofactor>
    <text evidence="8">Binds 2 [4Fe-4S] clusters. One cluster is coordinated with 3 cysteines and an exchangeable S-adenosyl-L-methionine.</text>
</comment>
<dbReference type="PANTHER" id="PTHR43837">
    <property type="entry name" value="RIBOSOMAL PROTEIN S12 METHYLTHIOTRANSFERASE RIMO"/>
    <property type="match status" value="1"/>
</dbReference>
<dbReference type="InterPro" id="IPR038135">
    <property type="entry name" value="Methylthiotransferase_N_sf"/>
</dbReference>
<dbReference type="Proteomes" id="UP000537131">
    <property type="component" value="Unassembled WGS sequence"/>
</dbReference>
<dbReference type="Pfam" id="PF18693">
    <property type="entry name" value="TRAM_2"/>
    <property type="match status" value="1"/>
</dbReference>
<keyword evidence="4 8" id="KW-0949">S-adenosyl-L-methionine</keyword>
<dbReference type="Pfam" id="PF00919">
    <property type="entry name" value="UPF0004"/>
    <property type="match status" value="1"/>
</dbReference>
<dbReference type="EMBL" id="JABBNI010000066">
    <property type="protein sequence ID" value="NMM65706.1"/>
    <property type="molecule type" value="Genomic_DNA"/>
</dbReference>
<gene>
    <name evidence="8 12" type="primary">rimO</name>
    <name evidence="12" type="ORF">HBE96_24310</name>
</gene>
<dbReference type="GO" id="GO:0046872">
    <property type="term" value="F:metal ion binding"/>
    <property type="evidence" value="ECO:0007669"/>
    <property type="project" value="UniProtKB-KW"/>
</dbReference>
<accession>A0A7Y0ELQ2</accession>
<dbReference type="SMART" id="SM00729">
    <property type="entry name" value="Elp3"/>
    <property type="match status" value="1"/>
</dbReference>
<comment type="function">
    <text evidence="8">Catalyzes the methylthiolation of an aspartic acid residue of ribosomal protein uS12.</text>
</comment>
<dbReference type="PANTHER" id="PTHR43837:SF1">
    <property type="entry name" value="RIBOSOMAL PROTEIN US12 METHYLTHIOTRANSFERASE RIMO"/>
    <property type="match status" value="1"/>
</dbReference>
<keyword evidence="6 8" id="KW-0408">Iron</keyword>
<dbReference type="Gene3D" id="2.40.50.140">
    <property type="entry name" value="Nucleic acid-binding proteins"/>
    <property type="match status" value="1"/>
</dbReference>
<proteinExistence type="inferred from homology"/>
<feature type="binding site" evidence="8">
    <location>
        <position position="157"/>
    </location>
    <ligand>
        <name>[4Fe-4S] cluster</name>
        <dbReference type="ChEBI" id="CHEBI:49883"/>
        <label>2</label>
        <note>4Fe-4S-S-AdoMet</note>
    </ligand>
</feature>